<dbReference type="SMART" id="SM00271">
    <property type="entry name" value="DnaJ"/>
    <property type="match status" value="1"/>
</dbReference>
<dbReference type="Gene3D" id="1.10.287.110">
    <property type="entry name" value="DnaJ domain"/>
    <property type="match status" value="1"/>
</dbReference>
<dbReference type="PROSITE" id="PS50076">
    <property type="entry name" value="DNAJ_2"/>
    <property type="match status" value="1"/>
</dbReference>
<dbReference type="CDD" id="cd06257">
    <property type="entry name" value="DnaJ"/>
    <property type="match status" value="1"/>
</dbReference>
<keyword evidence="4" id="KW-1185">Reference proteome</keyword>
<keyword evidence="1" id="KW-0812">Transmembrane</keyword>
<accession>A0ABX7Q650</accession>
<feature type="domain" description="J" evidence="2">
    <location>
        <begin position="6"/>
        <end position="82"/>
    </location>
</feature>
<dbReference type="InterPro" id="IPR001623">
    <property type="entry name" value="DnaJ_domain"/>
</dbReference>
<dbReference type="SUPFAM" id="SSF46565">
    <property type="entry name" value="Chaperone J-domain"/>
    <property type="match status" value="1"/>
</dbReference>
<evidence type="ECO:0000259" key="2">
    <source>
        <dbReference type="PROSITE" id="PS50076"/>
    </source>
</evidence>
<sequence length="254" mass="27180">MNDLQRAFDLLRLKPDATTAEVKRAFRDQVFTWHPDRFAADPAMQRRAEQRLRLVIEAHRSIVAHRASQALEGDSASYFVAGDERPGPPVPADTFFRSGPNLVFSSVVLGTALLALIRHGMTIHALAFGLEITLIPALFSMGHNLTARNSTAVRNLYVACSLCALAFVVAAGFMIGSERYVPTAELENAFLDGYDGGTVVGGRPLSLENDWAPAGGLPPVAHEPHAVRAPALPLAPVAPAVPRAPAAPVVPLAR</sequence>
<dbReference type="InterPro" id="IPR036869">
    <property type="entry name" value="J_dom_sf"/>
</dbReference>
<organism evidence="3 4">
    <name type="scientific">Geobacter benzoatilyticus</name>
    <dbReference type="NCBI Taxonomy" id="2815309"/>
    <lineage>
        <taxon>Bacteria</taxon>
        <taxon>Pseudomonadati</taxon>
        <taxon>Thermodesulfobacteriota</taxon>
        <taxon>Desulfuromonadia</taxon>
        <taxon>Geobacterales</taxon>
        <taxon>Geobacteraceae</taxon>
        <taxon>Geobacter</taxon>
    </lineage>
</organism>
<protein>
    <submittedName>
        <fullName evidence="3">J domain-containing protein</fullName>
    </submittedName>
</protein>
<dbReference type="Proteomes" id="UP000663651">
    <property type="component" value="Chromosome"/>
</dbReference>
<reference evidence="3 4" key="1">
    <citation type="submission" date="2021-03" db="EMBL/GenBank/DDBJ databases">
        <title>Geobacter metallireducens gen. nov. sp. nov., a microorganism capable of coupling the complete oxidation of organic compounds to the reduction of iron and other metals.</title>
        <authorList>
            <person name="Li Y."/>
        </authorList>
    </citation>
    <scope>NUCLEOTIDE SEQUENCE [LARGE SCALE GENOMIC DNA]</scope>
    <source>
        <strain evidence="3 4">Jerry-YX</strain>
    </source>
</reference>
<keyword evidence="1" id="KW-1133">Transmembrane helix</keyword>
<proteinExistence type="predicted"/>
<feature type="transmembrane region" description="Helical" evidence="1">
    <location>
        <begin position="123"/>
        <end position="143"/>
    </location>
</feature>
<evidence type="ECO:0000313" key="4">
    <source>
        <dbReference type="Proteomes" id="UP000663651"/>
    </source>
</evidence>
<dbReference type="Pfam" id="PF00226">
    <property type="entry name" value="DnaJ"/>
    <property type="match status" value="1"/>
</dbReference>
<evidence type="ECO:0000313" key="3">
    <source>
        <dbReference type="EMBL" id="QSV46596.1"/>
    </source>
</evidence>
<dbReference type="EMBL" id="CP071382">
    <property type="protein sequence ID" value="QSV46596.1"/>
    <property type="molecule type" value="Genomic_DNA"/>
</dbReference>
<feature type="transmembrane region" description="Helical" evidence="1">
    <location>
        <begin position="155"/>
        <end position="175"/>
    </location>
</feature>
<keyword evidence="1" id="KW-0472">Membrane</keyword>
<name>A0ABX7Q650_9BACT</name>
<gene>
    <name evidence="3" type="ORF">JZM60_04775</name>
</gene>
<dbReference type="RefSeq" id="WP_207164375.1">
    <property type="nucleotide sequence ID" value="NZ_CP071382.1"/>
</dbReference>
<evidence type="ECO:0000256" key="1">
    <source>
        <dbReference type="SAM" id="Phobius"/>
    </source>
</evidence>